<dbReference type="AlphaFoldDB" id="A0A243RH68"/>
<gene>
    <name evidence="1" type="ORF">CA984_24025</name>
</gene>
<keyword evidence="2" id="KW-1185">Reference proteome</keyword>
<evidence type="ECO:0000313" key="2">
    <source>
        <dbReference type="Proteomes" id="UP000194761"/>
    </source>
</evidence>
<comment type="caution">
    <text evidence="1">The sequence shown here is derived from an EMBL/GenBank/DDBJ whole genome shotgun (WGS) entry which is preliminary data.</text>
</comment>
<reference evidence="1 2" key="1">
    <citation type="submission" date="2017-05" db="EMBL/GenBank/DDBJ databases">
        <title>Biotechnological potential of actinobacteria isolated from South African environments.</title>
        <authorList>
            <person name="Le Roes-Hill M."/>
            <person name="Prins A."/>
            <person name="Durrell K.A."/>
        </authorList>
    </citation>
    <scope>NUCLEOTIDE SEQUENCE [LARGE SCALE GENOMIC DNA]</scope>
    <source>
        <strain evidence="1">M26</strain>
    </source>
</reference>
<dbReference type="EMBL" id="NGFP01000117">
    <property type="protein sequence ID" value="OUC94041.1"/>
    <property type="molecule type" value="Genomic_DNA"/>
</dbReference>
<proteinExistence type="predicted"/>
<protein>
    <submittedName>
        <fullName evidence="1">Uncharacterized protein</fullName>
    </submittedName>
</protein>
<name>A0A243RH68_9ACTN</name>
<organism evidence="1 2">
    <name type="scientific">Streptosporangium minutum</name>
    <dbReference type="NCBI Taxonomy" id="569862"/>
    <lineage>
        <taxon>Bacteria</taxon>
        <taxon>Bacillati</taxon>
        <taxon>Actinomycetota</taxon>
        <taxon>Actinomycetes</taxon>
        <taxon>Streptosporangiales</taxon>
        <taxon>Streptosporangiaceae</taxon>
        <taxon>Streptosporangium</taxon>
    </lineage>
</organism>
<accession>A0A243RH68</accession>
<evidence type="ECO:0000313" key="1">
    <source>
        <dbReference type="EMBL" id="OUC94041.1"/>
    </source>
</evidence>
<sequence length="92" mass="9403">MGSGFGGRGWTGEAVGAVSAGVGVEVSVKVSVEVGASMGDVVDRAVSTIWSSTLDVFTPIRRHTWSGPDSHTDSPRGRLSVILMNPASSESG</sequence>
<dbReference type="Proteomes" id="UP000194761">
    <property type="component" value="Unassembled WGS sequence"/>
</dbReference>